<feature type="compositionally biased region" description="Basic and acidic residues" evidence="1">
    <location>
        <begin position="82"/>
        <end position="91"/>
    </location>
</feature>
<sequence>MSSSTGGGDKGGGHQRPHGPDLSNVPIGVPTIPGVKPRSSAITAGGPAPQHPTTSVASLVPSTSSVQRASSSPDNEESYEDAWARAEREPPVRVGDNTTIGTEGEQVLGNFFRLKIREDPKKPLCRYSIDLGPDVTRSSDPKSTKPRKLSRETKRFLICDYDSIIISAGRLFSVGSAPQPAPYQRKSGKDTWHTESGSIKFDGVVEIGELNRHIYKKDGGVPTSATAIALNALNIIFGNCVNKPDFDGARAGKRFYPPIPGNPTQTKSGCYLIHRGFFSSVRPGTGSLYLNVSTTTSAFFKEMNLLEWMKMKWGNRYNEAKFRRELNNVRVKCDFTEEKRWTMHGELNTKKMSAITLGQTNVSDHMKSGKF</sequence>
<evidence type="ECO:0000313" key="3">
    <source>
        <dbReference type="EMBL" id="CAG8983834.1"/>
    </source>
</evidence>
<dbReference type="SMART" id="SM01163">
    <property type="entry name" value="DUF1785"/>
    <property type="match status" value="1"/>
</dbReference>
<dbReference type="PANTHER" id="PTHR22891">
    <property type="entry name" value="EUKARYOTIC TRANSLATION INITIATION FACTOR 2C"/>
    <property type="match status" value="1"/>
</dbReference>
<accession>A0A9N9QD68</accession>
<name>A0A9N9QD68_9HELO</name>
<feature type="domain" description="Argonaute linker 1" evidence="2">
    <location>
        <begin position="249"/>
        <end position="302"/>
    </location>
</feature>
<gene>
    <name evidence="3" type="ORF">HYALB_00005472</name>
</gene>
<reference evidence="3" key="1">
    <citation type="submission" date="2021-07" db="EMBL/GenBank/DDBJ databases">
        <authorList>
            <person name="Durling M."/>
        </authorList>
    </citation>
    <scope>NUCLEOTIDE SEQUENCE</scope>
</reference>
<dbReference type="SUPFAM" id="SSF101690">
    <property type="entry name" value="PAZ domain"/>
    <property type="match status" value="1"/>
</dbReference>
<keyword evidence="4" id="KW-1185">Reference proteome</keyword>
<dbReference type="Proteomes" id="UP000701801">
    <property type="component" value="Unassembled WGS sequence"/>
</dbReference>
<dbReference type="AlphaFoldDB" id="A0A9N9QD68"/>
<protein>
    <recommendedName>
        <fullName evidence="2">Argonaute linker 1 domain-containing protein</fullName>
    </recommendedName>
</protein>
<feature type="compositionally biased region" description="Gly residues" evidence="1">
    <location>
        <begin position="1"/>
        <end position="10"/>
    </location>
</feature>
<feature type="compositionally biased region" description="Polar residues" evidence="1">
    <location>
        <begin position="51"/>
        <end position="73"/>
    </location>
</feature>
<dbReference type="EMBL" id="CAJVRM010000742">
    <property type="protein sequence ID" value="CAG8983834.1"/>
    <property type="molecule type" value="Genomic_DNA"/>
</dbReference>
<organism evidence="3 4">
    <name type="scientific">Hymenoscyphus albidus</name>
    <dbReference type="NCBI Taxonomy" id="595503"/>
    <lineage>
        <taxon>Eukaryota</taxon>
        <taxon>Fungi</taxon>
        <taxon>Dikarya</taxon>
        <taxon>Ascomycota</taxon>
        <taxon>Pezizomycotina</taxon>
        <taxon>Leotiomycetes</taxon>
        <taxon>Helotiales</taxon>
        <taxon>Helotiaceae</taxon>
        <taxon>Hymenoscyphus</taxon>
    </lineage>
</organism>
<evidence type="ECO:0000256" key="1">
    <source>
        <dbReference type="SAM" id="MobiDB-lite"/>
    </source>
</evidence>
<feature type="region of interest" description="Disordered" evidence="1">
    <location>
        <begin position="1"/>
        <end position="100"/>
    </location>
</feature>
<dbReference type="OrthoDB" id="10252740at2759"/>
<evidence type="ECO:0000313" key="4">
    <source>
        <dbReference type="Proteomes" id="UP000701801"/>
    </source>
</evidence>
<evidence type="ECO:0000259" key="2">
    <source>
        <dbReference type="SMART" id="SM01163"/>
    </source>
</evidence>
<dbReference type="Pfam" id="PF08699">
    <property type="entry name" value="ArgoL1"/>
    <property type="match status" value="1"/>
</dbReference>
<dbReference type="InterPro" id="IPR036085">
    <property type="entry name" value="PAZ_dom_sf"/>
</dbReference>
<comment type="caution">
    <text evidence="3">The sequence shown here is derived from an EMBL/GenBank/DDBJ whole genome shotgun (WGS) entry which is preliminary data.</text>
</comment>
<dbReference type="InterPro" id="IPR014811">
    <property type="entry name" value="ArgoL1"/>
</dbReference>
<proteinExistence type="predicted"/>